<sequence>MDTLLVPPDPTLQRERARYVCKEQWDGGTFLTYARRQGRMRTVPERLRQYTVPRKNDPGSNLNEDDEFTEHIFPTPQPEQEAFLQTWLFFGLLAEFFGLNENDAGGRLVDAKTAETEIAALYEDYVEEVDNRNGGVTKYLTGARMLQAKDAPVLIVTRLRLAGPAIEQRIQYLHRCLSFSCFLLNAAIQTEFDPAIKTSIAALGELLSTGFATASTLKRVPSARVSFSFAWADRYLEEGGPLERYMLTHGWCSSEVEKIRSVNQGLGTRHYLSHMAKGKGGLHGPQRDHSFCSKEGCVAFQIDAATYRPSHVQQGCLG</sequence>
<keyword evidence="2" id="KW-1185">Reference proteome</keyword>
<dbReference type="Proteomes" id="UP001583186">
    <property type="component" value="Unassembled WGS sequence"/>
</dbReference>
<accession>A0ABR3Z1F8</accession>
<name>A0ABR3Z1F8_9PEZI</name>
<reference evidence="1 2" key="1">
    <citation type="journal article" date="2024" name="IMA Fungus">
        <title>IMA Genome - F19 : A genome assembly and annotation guide to empower mycologists, including annotated draft genome sequences of Ceratocystis pirilliformis, Diaporthe australafricana, Fusarium ophioides, Paecilomyces lecythidis, and Sporothrix stenoceras.</title>
        <authorList>
            <person name="Aylward J."/>
            <person name="Wilson A.M."/>
            <person name="Visagie C.M."/>
            <person name="Spraker J."/>
            <person name="Barnes I."/>
            <person name="Buitendag C."/>
            <person name="Ceriani C."/>
            <person name="Del Mar Angel L."/>
            <person name="du Plessis D."/>
            <person name="Fuchs T."/>
            <person name="Gasser K."/>
            <person name="Kramer D."/>
            <person name="Li W."/>
            <person name="Munsamy K."/>
            <person name="Piso A."/>
            <person name="Price J.L."/>
            <person name="Sonnekus B."/>
            <person name="Thomas C."/>
            <person name="van der Nest A."/>
            <person name="van Dijk A."/>
            <person name="van Heerden A."/>
            <person name="van Vuuren N."/>
            <person name="Yilmaz N."/>
            <person name="Duong T.A."/>
            <person name="van der Merwe N.A."/>
            <person name="Wingfield M.J."/>
            <person name="Wingfield B.D."/>
        </authorList>
    </citation>
    <scope>NUCLEOTIDE SEQUENCE [LARGE SCALE GENOMIC DNA]</scope>
    <source>
        <strain evidence="1 2">CMW 5346</strain>
    </source>
</reference>
<dbReference type="EMBL" id="JAWCUI010000035">
    <property type="protein sequence ID" value="KAL1894026.1"/>
    <property type="molecule type" value="Genomic_DNA"/>
</dbReference>
<gene>
    <name evidence="1" type="ORF">Sste5346_006168</name>
</gene>
<comment type="caution">
    <text evidence="1">The sequence shown here is derived from an EMBL/GenBank/DDBJ whole genome shotgun (WGS) entry which is preliminary data.</text>
</comment>
<protein>
    <submittedName>
        <fullName evidence="1">Uncharacterized protein</fullName>
    </submittedName>
</protein>
<evidence type="ECO:0000313" key="1">
    <source>
        <dbReference type="EMBL" id="KAL1894026.1"/>
    </source>
</evidence>
<dbReference type="PANTHER" id="PTHR39596">
    <property type="match status" value="1"/>
</dbReference>
<organism evidence="1 2">
    <name type="scientific">Sporothrix stenoceras</name>
    <dbReference type="NCBI Taxonomy" id="5173"/>
    <lineage>
        <taxon>Eukaryota</taxon>
        <taxon>Fungi</taxon>
        <taxon>Dikarya</taxon>
        <taxon>Ascomycota</taxon>
        <taxon>Pezizomycotina</taxon>
        <taxon>Sordariomycetes</taxon>
        <taxon>Sordariomycetidae</taxon>
        <taxon>Ophiostomatales</taxon>
        <taxon>Ophiostomataceae</taxon>
        <taxon>Sporothrix</taxon>
    </lineage>
</organism>
<evidence type="ECO:0000313" key="2">
    <source>
        <dbReference type="Proteomes" id="UP001583186"/>
    </source>
</evidence>
<proteinExistence type="predicted"/>
<dbReference type="PANTHER" id="PTHR39596:SF3">
    <property type="entry name" value="HETEROKARYON INCOMPATIBILITY DOMAIN-CONTAINING PROTEIN"/>
    <property type="match status" value="1"/>
</dbReference>